<evidence type="ECO:0000313" key="3">
    <source>
        <dbReference type="EnsemblPlants" id="Pp3c11_24750V3.1"/>
    </source>
</evidence>
<sequence length="122" mass="13830">MAVYRRPLTEARSHVTLEYLKPLPAPEPPTSLKEKPGDQVLSPRNGTGRVRDHKSDLSKLAAACAAEKRTVRFTDMAKDRNRKNLCGSRGSQTRFKNKAAHTFEVCNKQFSVRAVNRYAMHY</sequence>
<evidence type="ECO:0000313" key="4">
    <source>
        <dbReference type="Proteomes" id="UP000006727"/>
    </source>
</evidence>
<reference evidence="2 4" key="2">
    <citation type="journal article" date="2018" name="Plant J.">
        <title>The Physcomitrella patens chromosome-scale assembly reveals moss genome structure and evolution.</title>
        <authorList>
            <person name="Lang D."/>
            <person name="Ullrich K.K."/>
            <person name="Murat F."/>
            <person name="Fuchs J."/>
            <person name="Jenkins J."/>
            <person name="Haas F.B."/>
            <person name="Piednoel M."/>
            <person name="Gundlach H."/>
            <person name="Van Bel M."/>
            <person name="Meyberg R."/>
            <person name="Vives C."/>
            <person name="Morata J."/>
            <person name="Symeonidi A."/>
            <person name="Hiss M."/>
            <person name="Muchero W."/>
            <person name="Kamisugi Y."/>
            <person name="Saleh O."/>
            <person name="Blanc G."/>
            <person name="Decker E.L."/>
            <person name="van Gessel N."/>
            <person name="Grimwood J."/>
            <person name="Hayes R.D."/>
            <person name="Graham S.W."/>
            <person name="Gunter L.E."/>
            <person name="McDaniel S.F."/>
            <person name="Hoernstein S.N.W."/>
            <person name="Larsson A."/>
            <person name="Li F.W."/>
            <person name="Perroud P.F."/>
            <person name="Phillips J."/>
            <person name="Ranjan P."/>
            <person name="Rokshar D.S."/>
            <person name="Rothfels C.J."/>
            <person name="Schneider L."/>
            <person name="Shu S."/>
            <person name="Stevenson D.W."/>
            <person name="Thummler F."/>
            <person name="Tillich M."/>
            <person name="Villarreal Aguilar J.C."/>
            <person name="Widiez T."/>
            <person name="Wong G.K."/>
            <person name="Wymore A."/>
            <person name="Zhang Y."/>
            <person name="Zimmer A.D."/>
            <person name="Quatrano R.S."/>
            <person name="Mayer K.F.X."/>
            <person name="Goodstein D."/>
            <person name="Casacuberta J.M."/>
            <person name="Vandepoele K."/>
            <person name="Reski R."/>
            <person name="Cuming A.C."/>
            <person name="Tuskan G.A."/>
            <person name="Maumus F."/>
            <person name="Salse J."/>
            <person name="Schmutz J."/>
            <person name="Rensing S.A."/>
        </authorList>
    </citation>
    <scope>NUCLEOTIDE SEQUENCE [LARGE SCALE GENOMIC DNA]</scope>
    <source>
        <strain evidence="3 4">cv. Gransden 2004</strain>
    </source>
</reference>
<organism evidence="2">
    <name type="scientific">Physcomitrium patens</name>
    <name type="common">Spreading-leaved earth moss</name>
    <name type="synonym">Physcomitrella patens</name>
    <dbReference type="NCBI Taxonomy" id="3218"/>
    <lineage>
        <taxon>Eukaryota</taxon>
        <taxon>Viridiplantae</taxon>
        <taxon>Streptophyta</taxon>
        <taxon>Embryophyta</taxon>
        <taxon>Bryophyta</taxon>
        <taxon>Bryophytina</taxon>
        <taxon>Bryopsida</taxon>
        <taxon>Funariidae</taxon>
        <taxon>Funariales</taxon>
        <taxon>Funariaceae</taxon>
        <taxon>Physcomitrium</taxon>
    </lineage>
</organism>
<gene>
    <name evidence="2" type="ORF">PHYPA_015536</name>
</gene>
<keyword evidence="4" id="KW-1185">Reference proteome</keyword>
<dbReference type="Proteomes" id="UP000006727">
    <property type="component" value="Chromosome 11"/>
</dbReference>
<accession>A0A2K1JW54</accession>
<feature type="region of interest" description="Disordered" evidence="1">
    <location>
        <begin position="19"/>
        <end position="54"/>
    </location>
</feature>
<evidence type="ECO:0000256" key="1">
    <source>
        <dbReference type="SAM" id="MobiDB-lite"/>
    </source>
</evidence>
<dbReference type="EMBL" id="ABEU02000011">
    <property type="protein sequence ID" value="PNR45765.1"/>
    <property type="molecule type" value="Genomic_DNA"/>
</dbReference>
<dbReference type="EnsemblPlants" id="Pp3c11_24750V3.1">
    <property type="protein sequence ID" value="Pp3c11_24750V3.1"/>
    <property type="gene ID" value="Pp3c11_24750"/>
</dbReference>
<dbReference type="Gramene" id="Pp3c11_24750V3.1">
    <property type="protein sequence ID" value="Pp3c11_24750V3.1"/>
    <property type="gene ID" value="Pp3c11_24750"/>
</dbReference>
<name>A0A2K1JW54_PHYPA</name>
<reference evidence="3" key="3">
    <citation type="submission" date="2020-12" db="UniProtKB">
        <authorList>
            <consortium name="EnsemblPlants"/>
        </authorList>
    </citation>
    <scope>IDENTIFICATION</scope>
</reference>
<protein>
    <submittedName>
        <fullName evidence="2 3">Uncharacterized protein</fullName>
    </submittedName>
</protein>
<dbReference type="AlphaFoldDB" id="A0A2K1JW54"/>
<dbReference type="InParanoid" id="A0A2K1JW54"/>
<evidence type="ECO:0000313" key="2">
    <source>
        <dbReference type="EMBL" id="PNR45765.1"/>
    </source>
</evidence>
<dbReference type="EnsemblPlants" id="Pp3c11_24750V3.2">
    <property type="protein sequence ID" value="Pp3c11_24750V3.2"/>
    <property type="gene ID" value="Pp3c11_24750"/>
</dbReference>
<dbReference type="Gramene" id="Pp3c11_24750V3.2">
    <property type="protein sequence ID" value="Pp3c11_24750V3.2"/>
    <property type="gene ID" value="Pp3c11_24750"/>
</dbReference>
<reference evidence="2 4" key="1">
    <citation type="journal article" date="2008" name="Science">
        <title>The Physcomitrella genome reveals evolutionary insights into the conquest of land by plants.</title>
        <authorList>
            <person name="Rensing S."/>
            <person name="Lang D."/>
            <person name="Zimmer A."/>
            <person name="Terry A."/>
            <person name="Salamov A."/>
            <person name="Shapiro H."/>
            <person name="Nishiyama T."/>
            <person name="Perroud P.-F."/>
            <person name="Lindquist E."/>
            <person name="Kamisugi Y."/>
            <person name="Tanahashi T."/>
            <person name="Sakakibara K."/>
            <person name="Fujita T."/>
            <person name="Oishi K."/>
            <person name="Shin-I T."/>
            <person name="Kuroki Y."/>
            <person name="Toyoda A."/>
            <person name="Suzuki Y."/>
            <person name="Hashimoto A."/>
            <person name="Yamaguchi K."/>
            <person name="Sugano A."/>
            <person name="Kohara Y."/>
            <person name="Fujiyama A."/>
            <person name="Anterola A."/>
            <person name="Aoki S."/>
            <person name="Ashton N."/>
            <person name="Barbazuk W.B."/>
            <person name="Barker E."/>
            <person name="Bennetzen J."/>
            <person name="Bezanilla M."/>
            <person name="Blankenship R."/>
            <person name="Cho S.H."/>
            <person name="Dutcher S."/>
            <person name="Estelle M."/>
            <person name="Fawcett J.A."/>
            <person name="Gundlach H."/>
            <person name="Hanada K."/>
            <person name="Heyl A."/>
            <person name="Hicks K.A."/>
            <person name="Hugh J."/>
            <person name="Lohr M."/>
            <person name="Mayer K."/>
            <person name="Melkozernov A."/>
            <person name="Murata T."/>
            <person name="Nelson D."/>
            <person name="Pils B."/>
            <person name="Prigge M."/>
            <person name="Reiss B."/>
            <person name="Renner T."/>
            <person name="Rombauts S."/>
            <person name="Rushton P."/>
            <person name="Sanderfoot A."/>
            <person name="Schween G."/>
            <person name="Shiu S.-H."/>
            <person name="Stueber K."/>
            <person name="Theodoulou F.L."/>
            <person name="Tu H."/>
            <person name="Van de Peer Y."/>
            <person name="Verrier P.J."/>
            <person name="Waters E."/>
            <person name="Wood A."/>
            <person name="Yang L."/>
            <person name="Cove D."/>
            <person name="Cuming A."/>
            <person name="Hasebe M."/>
            <person name="Lucas S."/>
            <person name="Mishler D.B."/>
            <person name="Reski R."/>
            <person name="Grigoriev I."/>
            <person name="Quatrano R.S."/>
            <person name="Boore J.L."/>
        </authorList>
    </citation>
    <scope>NUCLEOTIDE SEQUENCE [LARGE SCALE GENOMIC DNA]</scope>
    <source>
        <strain evidence="3 4">cv. Gransden 2004</strain>
    </source>
</reference>
<proteinExistence type="predicted"/>